<dbReference type="OrthoDB" id="9806939at2"/>
<organism evidence="6 7">
    <name type="scientific">Hoeflea marina</name>
    <dbReference type="NCBI Taxonomy" id="274592"/>
    <lineage>
        <taxon>Bacteria</taxon>
        <taxon>Pseudomonadati</taxon>
        <taxon>Pseudomonadota</taxon>
        <taxon>Alphaproteobacteria</taxon>
        <taxon>Hyphomicrobiales</taxon>
        <taxon>Rhizobiaceae</taxon>
        <taxon>Hoeflea</taxon>
    </lineage>
</organism>
<keyword evidence="3" id="KW-0732">Signal</keyword>
<comment type="caution">
    <text evidence="6">The sequence shown here is derived from an EMBL/GenBank/DDBJ whole genome shotgun (WGS) entry which is preliminary data.</text>
</comment>
<dbReference type="Proteomes" id="UP000246352">
    <property type="component" value="Unassembled WGS sequence"/>
</dbReference>
<dbReference type="RefSeq" id="WP_110033081.1">
    <property type="nucleotide sequence ID" value="NZ_QGTR01000004.1"/>
</dbReference>
<dbReference type="InterPro" id="IPR058625">
    <property type="entry name" value="MdtA-like_BSH"/>
</dbReference>
<dbReference type="Gene3D" id="2.40.50.100">
    <property type="match status" value="1"/>
</dbReference>
<dbReference type="GO" id="GO:0015562">
    <property type="term" value="F:efflux transmembrane transporter activity"/>
    <property type="evidence" value="ECO:0007669"/>
    <property type="project" value="TreeGrafter"/>
</dbReference>
<evidence type="ECO:0000256" key="1">
    <source>
        <dbReference type="ARBA" id="ARBA00009477"/>
    </source>
</evidence>
<evidence type="ECO:0000313" key="7">
    <source>
        <dbReference type="Proteomes" id="UP000246352"/>
    </source>
</evidence>
<dbReference type="Gene3D" id="1.10.287.470">
    <property type="entry name" value="Helix hairpin bin"/>
    <property type="match status" value="1"/>
</dbReference>
<dbReference type="InterPro" id="IPR006143">
    <property type="entry name" value="RND_pump_MFP"/>
</dbReference>
<gene>
    <name evidence="6" type="ORF">DFR52_104209</name>
</gene>
<keyword evidence="7" id="KW-1185">Reference proteome</keyword>
<evidence type="ECO:0000313" key="6">
    <source>
        <dbReference type="EMBL" id="PWV98918.1"/>
    </source>
</evidence>
<name>A0A317PHK0_9HYPH</name>
<dbReference type="EMBL" id="QGTR01000004">
    <property type="protein sequence ID" value="PWV98918.1"/>
    <property type="molecule type" value="Genomic_DNA"/>
</dbReference>
<feature type="domain" description="CusB-like beta-barrel" evidence="5">
    <location>
        <begin position="220"/>
        <end position="288"/>
    </location>
</feature>
<reference evidence="6 7" key="1">
    <citation type="submission" date="2018-05" db="EMBL/GenBank/DDBJ databases">
        <title>Genomic Encyclopedia of Type Strains, Phase IV (KMG-IV): sequencing the most valuable type-strain genomes for metagenomic binning, comparative biology and taxonomic classification.</title>
        <authorList>
            <person name="Goeker M."/>
        </authorList>
    </citation>
    <scope>NUCLEOTIDE SEQUENCE [LARGE SCALE GENOMIC DNA]</scope>
    <source>
        <strain evidence="6 7">DSM 16791</strain>
    </source>
</reference>
<dbReference type="GO" id="GO:1990281">
    <property type="term" value="C:efflux pump complex"/>
    <property type="evidence" value="ECO:0007669"/>
    <property type="project" value="TreeGrafter"/>
</dbReference>
<dbReference type="SUPFAM" id="SSF111369">
    <property type="entry name" value="HlyD-like secretion proteins"/>
    <property type="match status" value="1"/>
</dbReference>
<dbReference type="InterPro" id="IPR058792">
    <property type="entry name" value="Beta-barrel_RND_2"/>
</dbReference>
<evidence type="ECO:0000259" key="5">
    <source>
        <dbReference type="Pfam" id="PF25954"/>
    </source>
</evidence>
<comment type="similarity">
    <text evidence="1">Belongs to the membrane fusion protein (MFP) (TC 8.A.1) family.</text>
</comment>
<evidence type="ECO:0000256" key="3">
    <source>
        <dbReference type="SAM" id="SignalP"/>
    </source>
</evidence>
<feature type="coiled-coil region" evidence="2">
    <location>
        <begin position="124"/>
        <end position="182"/>
    </location>
</feature>
<dbReference type="Gene3D" id="2.40.30.170">
    <property type="match status" value="1"/>
</dbReference>
<evidence type="ECO:0000256" key="2">
    <source>
        <dbReference type="SAM" id="Coils"/>
    </source>
</evidence>
<dbReference type="PANTHER" id="PTHR30469:SF29">
    <property type="entry name" value="BLR2860 PROTEIN"/>
    <property type="match status" value="1"/>
</dbReference>
<dbReference type="AlphaFoldDB" id="A0A317PHK0"/>
<feature type="chain" id="PRO_5016307831" evidence="3">
    <location>
        <begin position="23"/>
        <end position="378"/>
    </location>
</feature>
<evidence type="ECO:0000259" key="4">
    <source>
        <dbReference type="Pfam" id="PF25917"/>
    </source>
</evidence>
<dbReference type="Pfam" id="PF25954">
    <property type="entry name" value="Beta-barrel_RND_2"/>
    <property type="match status" value="1"/>
</dbReference>
<keyword evidence="2" id="KW-0175">Coiled coil</keyword>
<dbReference type="Pfam" id="PF25917">
    <property type="entry name" value="BSH_RND"/>
    <property type="match status" value="1"/>
</dbReference>
<dbReference type="PANTHER" id="PTHR30469">
    <property type="entry name" value="MULTIDRUG RESISTANCE PROTEIN MDTA"/>
    <property type="match status" value="1"/>
</dbReference>
<sequence length="378" mass="39549">MPRIRFHTVAAFVVLAVSAAWVATGEFASVGSAADEANKAATEKAAAEAAKPDKPLRTVAVVTPEFVDHNRIVRVSGVTEADKKATLATRDAGVIDQLNVDEGDLVKTGDVILTLEGPDKQAMVETARALLAQREKEAENVNALVKRGISPTAQSDNARSALAAAKSQLETAQADLDRLRVTAPFDGVIDDVMVEKGSWAPSGRDAVVLLKLDPMIARGEVSERDLSHIRLGGQAEVKLISGQSVSGTVRYVSREATAQTRTFPVEIAVPNPDTSIPAGMTAEIGLKADPVKAVKLPRSVVTLDPQGNLGVRILRADGKVGFVEIDLIDDTPDGLILGGIPEDARIIVAGQDLVSDGDQVNAVDAGAELLARAAAGSN</sequence>
<protein>
    <submittedName>
        <fullName evidence="6">Multidrug efflux system membrane fusion protein</fullName>
    </submittedName>
</protein>
<dbReference type="NCBIfam" id="TIGR01730">
    <property type="entry name" value="RND_mfp"/>
    <property type="match status" value="1"/>
</dbReference>
<dbReference type="Gene3D" id="2.40.420.20">
    <property type="match status" value="1"/>
</dbReference>
<feature type="signal peptide" evidence="3">
    <location>
        <begin position="1"/>
        <end position="22"/>
    </location>
</feature>
<feature type="domain" description="Multidrug resistance protein MdtA-like barrel-sandwich hybrid" evidence="4">
    <location>
        <begin position="84"/>
        <end position="208"/>
    </location>
</feature>
<proteinExistence type="inferred from homology"/>
<accession>A0A317PHK0</accession>